<dbReference type="Proteomes" id="UP000824265">
    <property type="component" value="Unassembled WGS sequence"/>
</dbReference>
<dbReference type="GO" id="GO:0005829">
    <property type="term" value="C:cytosol"/>
    <property type="evidence" value="ECO:0007669"/>
    <property type="project" value="TreeGrafter"/>
</dbReference>
<comment type="caution">
    <text evidence="4">The sequence shown here is derived from an EMBL/GenBank/DDBJ whole genome shotgun (WGS) entry which is preliminary data.</text>
</comment>
<dbReference type="PANTHER" id="PTHR11839">
    <property type="entry name" value="UDP/ADP-SUGAR PYROPHOSPHATASE"/>
    <property type="match status" value="1"/>
</dbReference>
<dbReference type="SUPFAM" id="SSF55811">
    <property type="entry name" value="Nudix"/>
    <property type="match status" value="1"/>
</dbReference>
<feature type="domain" description="Nudix hydrolase" evidence="3">
    <location>
        <begin position="38"/>
        <end position="171"/>
    </location>
</feature>
<evidence type="ECO:0000256" key="1">
    <source>
        <dbReference type="ARBA" id="ARBA00001946"/>
    </source>
</evidence>
<evidence type="ECO:0000259" key="3">
    <source>
        <dbReference type="PROSITE" id="PS51462"/>
    </source>
</evidence>
<sequence>MGNFKRIKRELVAKGAIIDYYQDTMQIPNGNIAKWDLIDHKGAAAVVAVKEDGRLLMVRQYRNALERETLEIPAGGLNGRQEPTDVAAKRELEEETGYTCENLELLTSIFTTVAFCNEKIDIYVARDLKPGKQHLDEDEFINVEAYTVGELKQMIFDCKIQDAKTICGIMTYAAKYSAD</sequence>
<dbReference type="GO" id="GO:0019693">
    <property type="term" value="P:ribose phosphate metabolic process"/>
    <property type="evidence" value="ECO:0007669"/>
    <property type="project" value="TreeGrafter"/>
</dbReference>
<organism evidence="4 5">
    <name type="scientific">Candidatus Acetatifactor stercoripullorum</name>
    <dbReference type="NCBI Taxonomy" id="2838414"/>
    <lineage>
        <taxon>Bacteria</taxon>
        <taxon>Bacillati</taxon>
        <taxon>Bacillota</taxon>
        <taxon>Clostridia</taxon>
        <taxon>Lachnospirales</taxon>
        <taxon>Lachnospiraceae</taxon>
        <taxon>Acetatifactor</taxon>
    </lineage>
</organism>
<dbReference type="Pfam" id="PF00293">
    <property type="entry name" value="NUDIX"/>
    <property type="match status" value="1"/>
</dbReference>
<dbReference type="PROSITE" id="PS51462">
    <property type="entry name" value="NUDIX"/>
    <property type="match status" value="1"/>
</dbReference>
<dbReference type="InterPro" id="IPR020084">
    <property type="entry name" value="NUDIX_hydrolase_CS"/>
</dbReference>
<dbReference type="PROSITE" id="PS00893">
    <property type="entry name" value="NUDIX_BOX"/>
    <property type="match status" value="1"/>
</dbReference>
<dbReference type="GO" id="GO:0016787">
    <property type="term" value="F:hydrolase activity"/>
    <property type="evidence" value="ECO:0007669"/>
    <property type="project" value="UniProtKB-KW"/>
</dbReference>
<evidence type="ECO:0000313" key="4">
    <source>
        <dbReference type="EMBL" id="HIW80420.1"/>
    </source>
</evidence>
<dbReference type="GO" id="GO:0006753">
    <property type="term" value="P:nucleoside phosphate metabolic process"/>
    <property type="evidence" value="ECO:0007669"/>
    <property type="project" value="TreeGrafter"/>
</dbReference>
<keyword evidence="2 4" id="KW-0378">Hydrolase</keyword>
<dbReference type="CDD" id="cd03424">
    <property type="entry name" value="NUDIX_ADPRase_Nudt5_UGPPase_Nudt14"/>
    <property type="match status" value="1"/>
</dbReference>
<dbReference type="AlphaFoldDB" id="A0A9D1R3Y7"/>
<accession>A0A9D1R3Y7</accession>
<gene>
    <name evidence="4" type="ORF">H9742_02660</name>
</gene>
<proteinExistence type="predicted"/>
<dbReference type="Gene3D" id="3.90.79.10">
    <property type="entry name" value="Nucleoside Triphosphate Pyrophosphohydrolase"/>
    <property type="match status" value="1"/>
</dbReference>
<reference evidence="4" key="2">
    <citation type="submission" date="2021-04" db="EMBL/GenBank/DDBJ databases">
        <authorList>
            <person name="Gilroy R."/>
        </authorList>
    </citation>
    <scope>NUCLEOTIDE SEQUENCE</scope>
    <source>
        <strain evidence="4">CHK195-6426</strain>
    </source>
</reference>
<evidence type="ECO:0000256" key="2">
    <source>
        <dbReference type="ARBA" id="ARBA00022801"/>
    </source>
</evidence>
<name>A0A9D1R3Y7_9FIRM</name>
<dbReference type="PANTHER" id="PTHR11839:SF18">
    <property type="entry name" value="NUDIX HYDROLASE DOMAIN-CONTAINING PROTEIN"/>
    <property type="match status" value="1"/>
</dbReference>
<dbReference type="InterPro" id="IPR015797">
    <property type="entry name" value="NUDIX_hydrolase-like_dom_sf"/>
</dbReference>
<dbReference type="InterPro" id="IPR000086">
    <property type="entry name" value="NUDIX_hydrolase_dom"/>
</dbReference>
<dbReference type="EMBL" id="DXGH01000012">
    <property type="protein sequence ID" value="HIW80420.1"/>
    <property type="molecule type" value="Genomic_DNA"/>
</dbReference>
<comment type="cofactor">
    <cofactor evidence="1">
        <name>Mg(2+)</name>
        <dbReference type="ChEBI" id="CHEBI:18420"/>
    </cofactor>
</comment>
<dbReference type="FunFam" id="3.90.79.10:FF:000024">
    <property type="entry name" value="ADP-ribose pyrophosphatase"/>
    <property type="match status" value="1"/>
</dbReference>
<protein>
    <submittedName>
        <fullName evidence="4">NUDIX hydrolase</fullName>
    </submittedName>
</protein>
<evidence type="ECO:0000313" key="5">
    <source>
        <dbReference type="Proteomes" id="UP000824265"/>
    </source>
</evidence>
<reference evidence="4" key="1">
    <citation type="journal article" date="2021" name="PeerJ">
        <title>Extensive microbial diversity within the chicken gut microbiome revealed by metagenomics and culture.</title>
        <authorList>
            <person name="Gilroy R."/>
            <person name="Ravi A."/>
            <person name="Getino M."/>
            <person name="Pursley I."/>
            <person name="Horton D.L."/>
            <person name="Alikhan N.F."/>
            <person name="Baker D."/>
            <person name="Gharbi K."/>
            <person name="Hall N."/>
            <person name="Watson M."/>
            <person name="Adriaenssens E.M."/>
            <person name="Foster-Nyarko E."/>
            <person name="Jarju S."/>
            <person name="Secka A."/>
            <person name="Antonio M."/>
            <person name="Oren A."/>
            <person name="Chaudhuri R.R."/>
            <person name="La Ragione R."/>
            <person name="Hildebrand F."/>
            <person name="Pallen M.J."/>
        </authorList>
    </citation>
    <scope>NUCLEOTIDE SEQUENCE</scope>
    <source>
        <strain evidence="4">CHK195-6426</strain>
    </source>
</reference>